<evidence type="ECO:0000313" key="3">
    <source>
        <dbReference type="Proteomes" id="UP001372338"/>
    </source>
</evidence>
<gene>
    <name evidence="2" type="ORF">RIF29_02014</name>
</gene>
<keyword evidence="3" id="KW-1185">Reference proteome</keyword>
<dbReference type="AlphaFoldDB" id="A0AAN9IZA8"/>
<feature type="region of interest" description="Disordered" evidence="1">
    <location>
        <begin position="1"/>
        <end position="30"/>
    </location>
</feature>
<comment type="caution">
    <text evidence="2">The sequence shown here is derived from an EMBL/GenBank/DDBJ whole genome shotgun (WGS) entry which is preliminary data.</text>
</comment>
<dbReference type="EMBL" id="JAYWIO010000001">
    <property type="protein sequence ID" value="KAK7288553.1"/>
    <property type="molecule type" value="Genomic_DNA"/>
</dbReference>
<proteinExistence type="predicted"/>
<feature type="compositionally biased region" description="Basic residues" evidence="1">
    <location>
        <begin position="20"/>
        <end position="30"/>
    </location>
</feature>
<feature type="compositionally biased region" description="Basic and acidic residues" evidence="1">
    <location>
        <begin position="9"/>
        <end position="19"/>
    </location>
</feature>
<organism evidence="2 3">
    <name type="scientific">Crotalaria pallida</name>
    <name type="common">Smooth rattlebox</name>
    <name type="synonym">Crotalaria striata</name>
    <dbReference type="NCBI Taxonomy" id="3830"/>
    <lineage>
        <taxon>Eukaryota</taxon>
        <taxon>Viridiplantae</taxon>
        <taxon>Streptophyta</taxon>
        <taxon>Embryophyta</taxon>
        <taxon>Tracheophyta</taxon>
        <taxon>Spermatophyta</taxon>
        <taxon>Magnoliopsida</taxon>
        <taxon>eudicotyledons</taxon>
        <taxon>Gunneridae</taxon>
        <taxon>Pentapetalae</taxon>
        <taxon>rosids</taxon>
        <taxon>fabids</taxon>
        <taxon>Fabales</taxon>
        <taxon>Fabaceae</taxon>
        <taxon>Papilionoideae</taxon>
        <taxon>50 kb inversion clade</taxon>
        <taxon>genistoids sensu lato</taxon>
        <taxon>core genistoids</taxon>
        <taxon>Crotalarieae</taxon>
        <taxon>Crotalaria</taxon>
    </lineage>
</organism>
<accession>A0AAN9IZA8</accession>
<evidence type="ECO:0000256" key="1">
    <source>
        <dbReference type="SAM" id="MobiDB-lite"/>
    </source>
</evidence>
<protein>
    <submittedName>
        <fullName evidence="2">Uncharacterized protein</fullName>
    </submittedName>
</protein>
<reference evidence="2 3" key="1">
    <citation type="submission" date="2024-01" db="EMBL/GenBank/DDBJ databases">
        <title>The genomes of 5 underutilized Papilionoideae crops provide insights into root nodulation and disease resistanc.</title>
        <authorList>
            <person name="Yuan L."/>
        </authorList>
    </citation>
    <scope>NUCLEOTIDE SEQUENCE [LARGE SCALE GENOMIC DNA]</scope>
    <source>
        <strain evidence="2">ZHUSHIDOU_FW_LH</strain>
        <tissue evidence="2">Leaf</tissue>
    </source>
</reference>
<sequence length="164" mass="18279">MGNRFSCMTKKESQKDVGSRSKRMGSRSQRKLVAEEDLHLQALSMAIQQHQLSQSSEVVLCDSGSNVVCRSVFCHLKREGKMLIVFQGHNSRQYVSDGNFETLSQGNGLLPHMMPNSLTSLHFHAKKKNKSKEIPKAISCNAISKDNMSSFLFGSRVVVEEGDC</sequence>
<dbReference type="Proteomes" id="UP001372338">
    <property type="component" value="Unassembled WGS sequence"/>
</dbReference>
<evidence type="ECO:0000313" key="2">
    <source>
        <dbReference type="EMBL" id="KAK7288553.1"/>
    </source>
</evidence>
<name>A0AAN9IZA8_CROPI</name>